<keyword evidence="6" id="KW-1185">Reference proteome</keyword>
<organism evidence="5 6">
    <name type="scientific">Marinobacter mobilis</name>
    <dbReference type="NCBI Taxonomy" id="488533"/>
    <lineage>
        <taxon>Bacteria</taxon>
        <taxon>Pseudomonadati</taxon>
        <taxon>Pseudomonadota</taxon>
        <taxon>Gammaproteobacteria</taxon>
        <taxon>Pseudomonadales</taxon>
        <taxon>Marinobacteraceae</taxon>
        <taxon>Marinobacter</taxon>
    </lineage>
</organism>
<dbReference type="PANTHER" id="PTHR44688">
    <property type="entry name" value="DNA-BINDING TRANSCRIPTIONAL ACTIVATOR DEVR_DOSR"/>
    <property type="match status" value="1"/>
</dbReference>
<dbReference type="PRINTS" id="PR00038">
    <property type="entry name" value="HTHLUXR"/>
</dbReference>
<keyword evidence="2" id="KW-0238">DNA-binding</keyword>
<keyword evidence="1" id="KW-0805">Transcription regulation</keyword>
<dbReference type="GO" id="GO:0003677">
    <property type="term" value="F:DNA binding"/>
    <property type="evidence" value="ECO:0007669"/>
    <property type="project" value="UniProtKB-KW"/>
</dbReference>
<dbReference type="SUPFAM" id="SSF46894">
    <property type="entry name" value="C-terminal effector domain of the bipartite response regulators"/>
    <property type="match status" value="1"/>
</dbReference>
<evidence type="ECO:0000313" key="6">
    <source>
        <dbReference type="Proteomes" id="UP000199675"/>
    </source>
</evidence>
<dbReference type="PROSITE" id="PS00622">
    <property type="entry name" value="HTH_LUXR_1"/>
    <property type="match status" value="1"/>
</dbReference>
<evidence type="ECO:0000259" key="4">
    <source>
        <dbReference type="PROSITE" id="PS50043"/>
    </source>
</evidence>
<dbReference type="OrthoDB" id="1123107at2"/>
<protein>
    <submittedName>
        <fullName evidence="5">LuxR family transcriptional regulator, maltose regulon positive regulatory protein</fullName>
    </submittedName>
</protein>
<dbReference type="SUPFAM" id="SSF52540">
    <property type="entry name" value="P-loop containing nucleoside triphosphate hydrolases"/>
    <property type="match status" value="1"/>
</dbReference>
<evidence type="ECO:0000256" key="2">
    <source>
        <dbReference type="ARBA" id="ARBA00023125"/>
    </source>
</evidence>
<dbReference type="Pfam" id="PF17874">
    <property type="entry name" value="TPR_MalT"/>
    <property type="match status" value="1"/>
</dbReference>
<dbReference type="InterPro" id="IPR027417">
    <property type="entry name" value="P-loop_NTPase"/>
</dbReference>
<dbReference type="Proteomes" id="UP000199675">
    <property type="component" value="Unassembled WGS sequence"/>
</dbReference>
<dbReference type="InterPro" id="IPR041617">
    <property type="entry name" value="TPR_MalT"/>
</dbReference>
<dbReference type="Pfam" id="PF00196">
    <property type="entry name" value="GerE"/>
    <property type="match status" value="1"/>
</dbReference>
<dbReference type="InterPro" id="IPR000792">
    <property type="entry name" value="Tscrpt_reg_LuxR_C"/>
</dbReference>
<dbReference type="EMBL" id="FNNE01000003">
    <property type="protein sequence ID" value="SDW61882.1"/>
    <property type="molecule type" value="Genomic_DNA"/>
</dbReference>
<dbReference type="STRING" id="488533.SAMN04487960_103291"/>
<dbReference type="InterPro" id="IPR059106">
    <property type="entry name" value="WHD_MalT"/>
</dbReference>
<sequence>MLLTTKFLKPATDARAVNRTRLHRRLDPAPQKRVNLVVAPAGYGKTTLVSQWSGGLTGRVAWLSLDENDNSPRRFWQYVIGALNDAGLPGTEDVAQRLGSYEDHEMDGAVAGLINALTQSTAPISLVLDDLHLIADPGIQRQLGYFIDYLPPHVTVTLTSRVEPELPLDRWRVRQWISDIQPQVLAFSEAECRYFFRDYMDISLSDDDAHRIWQQTEGWVAAMQLTALSGHDTASTAAKPQLLEVGGQPITRYVFSEILDRQPADIHDFLVDTACTPRLSGSLADAIRASRDSQTYLERLIQQNLFLIPLDTKNEWFRYHDLFRDALLQRARTRDPERLTLLEQRAVAWLLEHNHVQEAIAQIITQEDWDRLATVLEQHGNNLIQGGFHLPVLEWLETLPADIVINRPQLLMVRIWALFFANRLSPIEPLLSEVEDILDRRVADSHPDAEGALALHNELSLVRSYIARSKNDDKSAADLTQQVLKEIDHTQIPLKSVTYYGLGLDYFGQGELDAAEEALDASVRYGQLERKPSTVLSSGGLLAWIQYNRGEIDQALDTCTQVRRWVDDHFYDPQQPRLISCWQNSTLVEIYRERNEKELAEANLLPLLDHLKSGTEPGQHVIIQQVRGHLAFSEGDYANAMTALEDAEAVARRRREHIVFEPPASSALLARCYLAANDVGKARAWLDNWQISPSTSPLNKDLNAISAARIQIRLGQPDQACEALSRLVGKANASSNSRLLIEVLLVYASALAAKGQVEEAQHLLEQAFAHGAECGFLQIFIDEAAPLKALMLKTPGIQTPGRWYTRLRGLLEQEIGSSKAPSGRTGHDSALVEPLSQREIEVLALINEGLPNKEIAVRMSVAATTVKAHIRNLYGKLGVGSRTEALARARQVGLL</sequence>
<dbReference type="AlphaFoldDB" id="A0A1H2V0L7"/>
<dbReference type="PANTHER" id="PTHR44688:SF16">
    <property type="entry name" value="DNA-BINDING TRANSCRIPTIONAL ACTIVATOR DEVR_DOSR"/>
    <property type="match status" value="1"/>
</dbReference>
<dbReference type="SMART" id="SM00421">
    <property type="entry name" value="HTH_LUXR"/>
    <property type="match status" value="1"/>
</dbReference>
<reference evidence="5 6" key="1">
    <citation type="submission" date="2016-10" db="EMBL/GenBank/DDBJ databases">
        <authorList>
            <person name="de Groot N.N."/>
        </authorList>
    </citation>
    <scope>NUCLEOTIDE SEQUENCE [LARGE SCALE GENOMIC DNA]</scope>
    <source>
        <strain evidence="5 6">CGMCC 1.7059</strain>
    </source>
</reference>
<dbReference type="SUPFAM" id="SSF48452">
    <property type="entry name" value="TPR-like"/>
    <property type="match status" value="1"/>
</dbReference>
<name>A0A1H2V0L7_9GAMM</name>
<accession>A0A1H2V0L7</accession>
<dbReference type="GO" id="GO:0006355">
    <property type="term" value="P:regulation of DNA-templated transcription"/>
    <property type="evidence" value="ECO:0007669"/>
    <property type="project" value="InterPro"/>
</dbReference>
<dbReference type="Pfam" id="PF25873">
    <property type="entry name" value="WHD_MalT"/>
    <property type="match status" value="1"/>
</dbReference>
<dbReference type="Gene3D" id="1.10.10.10">
    <property type="entry name" value="Winged helix-like DNA-binding domain superfamily/Winged helix DNA-binding domain"/>
    <property type="match status" value="1"/>
</dbReference>
<gene>
    <name evidence="5" type="ORF">SAMN04487960_103291</name>
</gene>
<dbReference type="InterPro" id="IPR016032">
    <property type="entry name" value="Sig_transdc_resp-reg_C-effctor"/>
</dbReference>
<dbReference type="PROSITE" id="PS50043">
    <property type="entry name" value="HTH_LUXR_2"/>
    <property type="match status" value="1"/>
</dbReference>
<dbReference type="InterPro" id="IPR011990">
    <property type="entry name" value="TPR-like_helical_dom_sf"/>
</dbReference>
<evidence type="ECO:0000256" key="1">
    <source>
        <dbReference type="ARBA" id="ARBA00023015"/>
    </source>
</evidence>
<dbReference type="CDD" id="cd06170">
    <property type="entry name" value="LuxR_C_like"/>
    <property type="match status" value="1"/>
</dbReference>
<feature type="domain" description="HTH luxR-type" evidence="4">
    <location>
        <begin position="828"/>
        <end position="893"/>
    </location>
</feature>
<evidence type="ECO:0000313" key="5">
    <source>
        <dbReference type="EMBL" id="SDW61882.1"/>
    </source>
</evidence>
<proteinExistence type="predicted"/>
<dbReference type="Gene3D" id="3.40.50.300">
    <property type="entry name" value="P-loop containing nucleotide triphosphate hydrolases"/>
    <property type="match status" value="1"/>
</dbReference>
<keyword evidence="3" id="KW-0804">Transcription</keyword>
<dbReference type="Gene3D" id="1.25.40.10">
    <property type="entry name" value="Tetratricopeptide repeat domain"/>
    <property type="match status" value="1"/>
</dbReference>
<evidence type="ECO:0000256" key="3">
    <source>
        <dbReference type="ARBA" id="ARBA00023163"/>
    </source>
</evidence>
<dbReference type="InterPro" id="IPR036388">
    <property type="entry name" value="WH-like_DNA-bd_sf"/>
</dbReference>
<dbReference type="RefSeq" id="WP_091812108.1">
    <property type="nucleotide sequence ID" value="NZ_FNNE01000003.1"/>
</dbReference>